<evidence type="ECO:0000256" key="7">
    <source>
        <dbReference type="SAM" id="MobiDB-lite"/>
    </source>
</evidence>
<evidence type="ECO:0000256" key="6">
    <source>
        <dbReference type="RuleBase" id="RU004560"/>
    </source>
</evidence>
<dbReference type="InterPro" id="IPR018966">
    <property type="entry name" value="VTC_domain"/>
</dbReference>
<sequence length="1116" mass="127559">MKFGYRLAEQRKPEWEYYYIKYDLCKRFLKNTSSNLSEVDEAAFVEILDRELEKVASFRKMKGDELSRRVSKCERSFSELCRRFPSISELVSSPVLGASTEETMLVKLREEVNKILTEVGDLSKYTRLNYAGFMKILKKHDRYTQFQLKPTFLIRMRERPFYEESVDSLIIRLSRIFQNVRTGGKGGLGTDMKEDLPDRFVRKTTKYWVHYDKVDDLRNQILKKIPILIVKDKKGSIEDVPNPAVSTVYLDNESFDLFHERVERKAGSQLIRLRWYGDMDASDIFVERKVLKWKARVEQEDEDETTVGKPVPEHSIFDEETEKSRFTVKETKMNDYLAGRYKMDKSIQKQNEKLVLESVQSPTFGPLVGSVSSRTAQSLSTLQSPSLVATTTRTAVPSSGRLESLARLSNEISNTIQSKKLRPVLRTFYNRTAFQVPGDLRVRISLDTELTFIREDNMGRERSGNNWRRPDCGATWPFDYLDKADVDGFPYAILEVKIQMVEGGSEPDWVKKLVNDSMIREVPTFSKYVHGVAHFFENKIVSIPPWMTLIEKEFGISGGKRLQPSDVLDSNGSLIASQIPSPMSRGVNPVLESRRPTEAAEEIPLGTAALVGFQAIDVTKRIVIPVRIEPKVYFANERTFLTWLHFVIVLCSTALGLLNFGDKVGQTAGVMFTLVAFLFMLHALFLQQWRAEMISMRGNKPFDDVWGPTVLSIVLIVAVGLNLYLKFPIIKKKLIGPVGFSNLPNQVHRKSIKKGFQFTVMVVGESGLGKSTLVNTLFNTSLYPAKDSKVELTNEIPSTVEIQAIAADIEENGVKLKLTVVDTPGFGDFINNEESWAPILENIEARFDAFLDQENRVNRKRIVDTRVHACLYFIAPTGHALKPLDIEFMKRLAGRVNLIPVVAKSDTLTEEELKLFKSRILDDIAANKINIYQPPTYENDDPETIQENKEIVSRIPFAVVGADRDIDMGNGRKIRGRKYPWGIIEVDNEEHCDFVKLRQMLIRTHMEELKEFTNEVLYESYRTAKLAETGGDIAVHSNPMKKLEADKAAHDAKLAKMESEMKAVFDQKVAEKEAKLKQAEEELYARHREMKEQLELKQRRMSPKPVQTPKKGFFSK</sequence>
<feature type="domain" description="Septin-type G" evidence="10">
    <location>
        <begin position="754"/>
        <end position="1028"/>
    </location>
</feature>
<keyword evidence="5 8" id="KW-0472">Membrane</keyword>
<evidence type="ECO:0000256" key="8">
    <source>
        <dbReference type="SAM" id="Phobius"/>
    </source>
</evidence>
<proteinExistence type="inferred from homology"/>
<accession>A0A507FAU8</accession>
<comment type="caution">
    <text evidence="11">The sequence shown here is derived from an EMBL/GenBank/DDBJ whole genome shotgun (WGS) entry which is preliminary data.</text>
</comment>
<evidence type="ECO:0000313" key="11">
    <source>
        <dbReference type="EMBL" id="TPX73314.1"/>
    </source>
</evidence>
<feature type="transmembrane region" description="Helical" evidence="8">
    <location>
        <begin position="667"/>
        <end position="685"/>
    </location>
</feature>
<evidence type="ECO:0000256" key="2">
    <source>
        <dbReference type="ARBA" id="ARBA00022554"/>
    </source>
</evidence>
<dbReference type="Pfam" id="PF00735">
    <property type="entry name" value="Septin"/>
    <property type="match status" value="1"/>
</dbReference>
<name>A0A507FAU8_9FUNG</name>
<feature type="transmembrane region" description="Helical" evidence="8">
    <location>
        <begin position="640"/>
        <end position="660"/>
    </location>
</feature>
<dbReference type="OrthoDB" id="6493944at2759"/>
<dbReference type="SUPFAM" id="SSF52540">
    <property type="entry name" value="P-loop containing nucleoside triphosphate hydrolases"/>
    <property type="match status" value="1"/>
</dbReference>
<keyword evidence="6" id="KW-0342">GTP-binding</keyword>
<evidence type="ECO:0000256" key="1">
    <source>
        <dbReference type="ARBA" id="ARBA00004128"/>
    </source>
</evidence>
<feature type="transmembrane region" description="Helical" evidence="8">
    <location>
        <begin position="705"/>
        <end position="725"/>
    </location>
</feature>
<dbReference type="Proteomes" id="UP000320333">
    <property type="component" value="Unassembled WGS sequence"/>
</dbReference>
<evidence type="ECO:0000256" key="5">
    <source>
        <dbReference type="ARBA" id="ARBA00023136"/>
    </source>
</evidence>
<feature type="domain" description="SPX" evidence="9">
    <location>
        <begin position="1"/>
        <end position="154"/>
    </location>
</feature>
<dbReference type="CDD" id="cd14480">
    <property type="entry name" value="SPX_VTC2_like"/>
    <property type="match status" value="1"/>
</dbReference>
<dbReference type="InterPro" id="IPR042267">
    <property type="entry name" value="VTC_sf"/>
</dbReference>
<evidence type="ECO:0000259" key="9">
    <source>
        <dbReference type="PROSITE" id="PS51382"/>
    </source>
</evidence>
<dbReference type="PROSITE" id="PS51382">
    <property type="entry name" value="SPX"/>
    <property type="match status" value="1"/>
</dbReference>
<dbReference type="InterPro" id="IPR003807">
    <property type="entry name" value="DUF202"/>
</dbReference>
<keyword evidence="4 8" id="KW-1133">Transmembrane helix</keyword>
<keyword evidence="12" id="KW-1185">Reference proteome</keyword>
<evidence type="ECO:0008006" key="13">
    <source>
        <dbReference type="Google" id="ProtNLM"/>
    </source>
</evidence>
<dbReference type="GO" id="GO:0032156">
    <property type="term" value="C:septin cytoskeleton"/>
    <property type="evidence" value="ECO:0007669"/>
    <property type="project" value="UniProtKB-ARBA"/>
</dbReference>
<evidence type="ECO:0000259" key="10">
    <source>
        <dbReference type="PROSITE" id="PS51719"/>
    </source>
</evidence>
<dbReference type="InterPro" id="IPR030379">
    <property type="entry name" value="G_SEPTIN_dom"/>
</dbReference>
<dbReference type="GO" id="GO:0006799">
    <property type="term" value="P:polyphosphate biosynthetic process"/>
    <property type="evidence" value="ECO:0007669"/>
    <property type="project" value="UniProtKB-ARBA"/>
</dbReference>
<dbReference type="AlphaFoldDB" id="A0A507FAU8"/>
<keyword evidence="6" id="KW-0547">Nucleotide-binding</keyword>
<evidence type="ECO:0000256" key="3">
    <source>
        <dbReference type="ARBA" id="ARBA00022692"/>
    </source>
</evidence>
<keyword evidence="3 8" id="KW-0812">Transmembrane</keyword>
<feature type="region of interest" description="Disordered" evidence="7">
    <location>
        <begin position="1090"/>
        <end position="1116"/>
    </location>
</feature>
<dbReference type="EMBL" id="QEAP01000194">
    <property type="protein sequence ID" value="TPX73314.1"/>
    <property type="molecule type" value="Genomic_DNA"/>
</dbReference>
<dbReference type="STRING" id="246404.A0A507FAU8"/>
<comment type="subcellular location">
    <subcellularLocation>
        <location evidence="1">Vacuole membrane</location>
        <topology evidence="1">Multi-pass membrane protein</topology>
    </subcellularLocation>
</comment>
<dbReference type="GO" id="GO:0033254">
    <property type="term" value="C:vacuolar transporter chaperone complex"/>
    <property type="evidence" value="ECO:0007669"/>
    <property type="project" value="TreeGrafter"/>
</dbReference>
<dbReference type="PANTHER" id="PTHR46140:SF1">
    <property type="entry name" value="VACUOLAR TRANSPORTER CHAPERONE COMPLEX SUBUNIT 4-RELATED"/>
    <property type="match status" value="1"/>
</dbReference>
<dbReference type="Pfam" id="PF09359">
    <property type="entry name" value="VTC"/>
    <property type="match status" value="1"/>
</dbReference>
<dbReference type="InterPro" id="IPR051572">
    <property type="entry name" value="VTC_Complex_Subunit"/>
</dbReference>
<comment type="similarity">
    <text evidence="6">Belongs to the TRAFAC class TrmE-Era-EngA-EngB-Septin-like GTPase superfamily. Septin GTPase family.</text>
</comment>
<dbReference type="InterPro" id="IPR027417">
    <property type="entry name" value="P-loop_NTPase"/>
</dbReference>
<dbReference type="InterPro" id="IPR004331">
    <property type="entry name" value="SPX_dom"/>
</dbReference>
<dbReference type="Gene3D" id="3.20.100.30">
    <property type="entry name" value="VTC, catalytic tunnel domain"/>
    <property type="match status" value="1"/>
</dbReference>
<dbReference type="Gene3D" id="3.40.50.300">
    <property type="entry name" value="P-loop containing nucleotide triphosphate hydrolases"/>
    <property type="match status" value="1"/>
</dbReference>
<dbReference type="Pfam" id="PF02656">
    <property type="entry name" value="DUF202"/>
    <property type="match status" value="1"/>
</dbReference>
<organism evidence="11 12">
    <name type="scientific">Chytriomyces confervae</name>
    <dbReference type="NCBI Taxonomy" id="246404"/>
    <lineage>
        <taxon>Eukaryota</taxon>
        <taxon>Fungi</taxon>
        <taxon>Fungi incertae sedis</taxon>
        <taxon>Chytridiomycota</taxon>
        <taxon>Chytridiomycota incertae sedis</taxon>
        <taxon>Chytridiomycetes</taxon>
        <taxon>Chytridiales</taxon>
        <taxon>Chytriomycetaceae</taxon>
        <taxon>Chytriomyces</taxon>
    </lineage>
</organism>
<dbReference type="GO" id="GO:0005525">
    <property type="term" value="F:GTP binding"/>
    <property type="evidence" value="ECO:0007669"/>
    <property type="project" value="UniProtKB-KW"/>
</dbReference>
<dbReference type="GO" id="GO:0005938">
    <property type="term" value="C:cell cortex"/>
    <property type="evidence" value="ECO:0007669"/>
    <property type="project" value="UniProtKB-ARBA"/>
</dbReference>
<evidence type="ECO:0000313" key="12">
    <source>
        <dbReference type="Proteomes" id="UP000320333"/>
    </source>
</evidence>
<reference evidence="11 12" key="1">
    <citation type="journal article" date="2019" name="Sci. Rep.">
        <title>Comparative genomics of chytrid fungi reveal insights into the obligate biotrophic and pathogenic lifestyle of Synchytrium endobioticum.</title>
        <authorList>
            <person name="van de Vossenberg B.T.L.H."/>
            <person name="Warris S."/>
            <person name="Nguyen H.D.T."/>
            <person name="van Gent-Pelzer M.P.E."/>
            <person name="Joly D.L."/>
            <person name="van de Geest H.C."/>
            <person name="Bonants P.J.M."/>
            <person name="Smith D.S."/>
            <person name="Levesque C.A."/>
            <person name="van der Lee T.A.J."/>
        </authorList>
    </citation>
    <scope>NUCLEOTIDE SEQUENCE [LARGE SCALE GENOMIC DNA]</scope>
    <source>
        <strain evidence="11 12">CBS 675.73</strain>
    </source>
</reference>
<keyword evidence="2" id="KW-0926">Vacuole</keyword>
<dbReference type="PROSITE" id="PS51719">
    <property type="entry name" value="G_SEPTIN"/>
    <property type="match status" value="1"/>
</dbReference>
<dbReference type="FunFam" id="3.40.50.300:FF:000196">
    <property type="entry name" value="Cell division control 3"/>
    <property type="match status" value="1"/>
</dbReference>
<dbReference type="CDD" id="cd01850">
    <property type="entry name" value="CDC_Septin"/>
    <property type="match status" value="1"/>
</dbReference>
<dbReference type="InterPro" id="IPR016491">
    <property type="entry name" value="Septin"/>
</dbReference>
<gene>
    <name evidence="11" type="ORF">CcCBS67573_g05414</name>
</gene>
<dbReference type="PANTHER" id="PTHR46140">
    <property type="entry name" value="VACUOLAR TRANSPORTER CHAPERONE 1-RELATED"/>
    <property type="match status" value="1"/>
</dbReference>
<protein>
    <recommendedName>
        <fullName evidence="13">SPX domain-containing protein</fullName>
    </recommendedName>
</protein>
<evidence type="ECO:0000256" key="4">
    <source>
        <dbReference type="ARBA" id="ARBA00022989"/>
    </source>
</evidence>
<dbReference type="GO" id="GO:0000329">
    <property type="term" value="C:fungal-type vacuole membrane"/>
    <property type="evidence" value="ECO:0007669"/>
    <property type="project" value="TreeGrafter"/>
</dbReference>